<evidence type="ECO:0000256" key="1">
    <source>
        <dbReference type="ARBA" id="ARBA00006242"/>
    </source>
</evidence>
<gene>
    <name evidence="5" type="primary">rpsB</name>
    <name evidence="7" type="ORF">A2541_02715</name>
</gene>
<organism evidence="7 8">
    <name type="scientific">Candidatus Taylorbacteria bacterium RIFOXYD2_FULL_36_9</name>
    <dbReference type="NCBI Taxonomy" id="1802338"/>
    <lineage>
        <taxon>Bacteria</taxon>
        <taxon>Candidatus Tayloriibacteriota</taxon>
    </lineage>
</organism>
<evidence type="ECO:0000256" key="2">
    <source>
        <dbReference type="ARBA" id="ARBA00022980"/>
    </source>
</evidence>
<dbReference type="PANTHER" id="PTHR12534">
    <property type="entry name" value="30S RIBOSOMAL PROTEIN S2 PROKARYOTIC AND ORGANELLAR"/>
    <property type="match status" value="1"/>
</dbReference>
<proteinExistence type="inferred from homology"/>
<dbReference type="EMBL" id="MHSQ01000031">
    <property type="protein sequence ID" value="OHA46335.1"/>
    <property type="molecule type" value="Genomic_DNA"/>
</dbReference>
<dbReference type="InterPro" id="IPR001865">
    <property type="entry name" value="Ribosomal_uS2"/>
</dbReference>
<dbReference type="GO" id="GO:0003735">
    <property type="term" value="F:structural constituent of ribosome"/>
    <property type="evidence" value="ECO:0007669"/>
    <property type="project" value="InterPro"/>
</dbReference>
<protein>
    <recommendedName>
        <fullName evidence="4 5">Small ribosomal subunit protein uS2</fullName>
    </recommendedName>
</protein>
<sequence>MNNERIDEMFKVGAHFGYSKTRRHPSVAPYIFGVKNRVEIIDLEKTDDLLDKALNFVATLAKEGKQVLFVGGKNEARGSLKIAAESVGMPFVDGRWIGGTLTNFSEVKKRLAKLEDLTKQKEKGELSKYTKKERLMIDREIAKLNRFFSGILSLKDLPKALVVVDSKKEIIAVTEAQRMNIPVIALSGTDCDVTGITYPIVANDSSVSSITFFVNEIAKAYQKAKVLKA</sequence>
<dbReference type="PRINTS" id="PR00395">
    <property type="entry name" value="RIBOSOMALS2"/>
</dbReference>
<dbReference type="GO" id="GO:0022627">
    <property type="term" value="C:cytosolic small ribosomal subunit"/>
    <property type="evidence" value="ECO:0007669"/>
    <property type="project" value="TreeGrafter"/>
</dbReference>
<evidence type="ECO:0000256" key="3">
    <source>
        <dbReference type="ARBA" id="ARBA00023274"/>
    </source>
</evidence>
<evidence type="ECO:0000313" key="8">
    <source>
        <dbReference type="Proteomes" id="UP000176965"/>
    </source>
</evidence>
<dbReference type="HAMAP" id="MF_00291_B">
    <property type="entry name" value="Ribosomal_uS2_B"/>
    <property type="match status" value="1"/>
</dbReference>
<name>A0A1G2PDD2_9BACT</name>
<comment type="caution">
    <text evidence="7">The sequence shown here is derived from an EMBL/GenBank/DDBJ whole genome shotgun (WGS) entry which is preliminary data.</text>
</comment>
<dbReference type="STRING" id="1802338.A2541_02715"/>
<dbReference type="PROSITE" id="PS00963">
    <property type="entry name" value="RIBOSOMAL_S2_2"/>
    <property type="match status" value="1"/>
</dbReference>
<accession>A0A1G2PDD2</accession>
<evidence type="ECO:0000256" key="4">
    <source>
        <dbReference type="ARBA" id="ARBA00035256"/>
    </source>
</evidence>
<dbReference type="FunFam" id="1.10.287.610:FF:000001">
    <property type="entry name" value="30S ribosomal protein S2"/>
    <property type="match status" value="1"/>
</dbReference>
<dbReference type="CDD" id="cd01425">
    <property type="entry name" value="RPS2"/>
    <property type="match status" value="1"/>
</dbReference>
<comment type="similarity">
    <text evidence="1 5 6">Belongs to the universal ribosomal protein uS2 family.</text>
</comment>
<keyword evidence="3 5" id="KW-0687">Ribonucleoprotein</keyword>
<dbReference type="InterPro" id="IPR023591">
    <property type="entry name" value="Ribosomal_uS2_flav_dom_sf"/>
</dbReference>
<dbReference type="Pfam" id="PF00318">
    <property type="entry name" value="Ribosomal_S2"/>
    <property type="match status" value="1"/>
</dbReference>
<dbReference type="SUPFAM" id="SSF52313">
    <property type="entry name" value="Ribosomal protein S2"/>
    <property type="match status" value="1"/>
</dbReference>
<evidence type="ECO:0000256" key="5">
    <source>
        <dbReference type="HAMAP-Rule" id="MF_00291"/>
    </source>
</evidence>
<dbReference type="NCBIfam" id="TIGR01011">
    <property type="entry name" value="rpsB_bact"/>
    <property type="match status" value="1"/>
</dbReference>
<dbReference type="InterPro" id="IPR018130">
    <property type="entry name" value="Ribosomal_uS2_CS"/>
</dbReference>
<dbReference type="Gene3D" id="1.10.287.610">
    <property type="entry name" value="Helix hairpin bin"/>
    <property type="match status" value="1"/>
</dbReference>
<dbReference type="InterPro" id="IPR005706">
    <property type="entry name" value="Ribosomal_uS2_bac/mit/plastid"/>
</dbReference>
<dbReference type="PANTHER" id="PTHR12534:SF0">
    <property type="entry name" value="SMALL RIBOSOMAL SUBUNIT PROTEIN US2M"/>
    <property type="match status" value="1"/>
</dbReference>
<dbReference type="Gene3D" id="3.40.50.10490">
    <property type="entry name" value="Glucose-6-phosphate isomerase like protein, domain 1"/>
    <property type="match status" value="1"/>
</dbReference>
<keyword evidence="2 5" id="KW-0689">Ribosomal protein</keyword>
<reference evidence="7 8" key="1">
    <citation type="journal article" date="2016" name="Nat. Commun.">
        <title>Thousands of microbial genomes shed light on interconnected biogeochemical processes in an aquifer system.</title>
        <authorList>
            <person name="Anantharaman K."/>
            <person name="Brown C.T."/>
            <person name="Hug L.A."/>
            <person name="Sharon I."/>
            <person name="Castelle C.J."/>
            <person name="Probst A.J."/>
            <person name="Thomas B.C."/>
            <person name="Singh A."/>
            <person name="Wilkins M.J."/>
            <person name="Karaoz U."/>
            <person name="Brodie E.L."/>
            <person name="Williams K.H."/>
            <person name="Hubbard S.S."/>
            <person name="Banfield J.F."/>
        </authorList>
    </citation>
    <scope>NUCLEOTIDE SEQUENCE [LARGE SCALE GENOMIC DNA]</scope>
</reference>
<dbReference type="Proteomes" id="UP000176965">
    <property type="component" value="Unassembled WGS sequence"/>
</dbReference>
<dbReference type="GO" id="GO:0006412">
    <property type="term" value="P:translation"/>
    <property type="evidence" value="ECO:0007669"/>
    <property type="project" value="UniProtKB-UniRule"/>
</dbReference>
<evidence type="ECO:0000313" key="7">
    <source>
        <dbReference type="EMBL" id="OHA46335.1"/>
    </source>
</evidence>
<evidence type="ECO:0000256" key="6">
    <source>
        <dbReference type="RuleBase" id="RU003631"/>
    </source>
</evidence>
<dbReference type="AlphaFoldDB" id="A0A1G2PDD2"/>